<feature type="domain" description="VWFA" evidence="3">
    <location>
        <begin position="297"/>
        <end position="467"/>
    </location>
</feature>
<evidence type="ECO:0000256" key="1">
    <source>
        <dbReference type="SAM" id="MobiDB-lite"/>
    </source>
</evidence>
<dbReference type="Pfam" id="PF13768">
    <property type="entry name" value="VWA_3"/>
    <property type="match status" value="1"/>
</dbReference>
<feature type="signal peptide" evidence="2">
    <location>
        <begin position="1"/>
        <end position="20"/>
    </location>
</feature>
<dbReference type="SMART" id="SM00609">
    <property type="entry name" value="VIT"/>
    <property type="match status" value="1"/>
</dbReference>
<reference evidence="5" key="2">
    <citation type="submission" date="2020-09" db="EMBL/GenBank/DDBJ databases">
        <authorList>
            <person name="Sun Q."/>
            <person name="Kim S."/>
        </authorList>
    </citation>
    <scope>NUCLEOTIDE SEQUENCE</scope>
    <source>
        <strain evidence="5">KCTC 12988</strain>
    </source>
</reference>
<keyword evidence="2" id="KW-0732">Signal</keyword>
<dbReference type="PROSITE" id="PS50234">
    <property type="entry name" value="VWFA"/>
    <property type="match status" value="1"/>
</dbReference>
<dbReference type="InterPro" id="IPR013694">
    <property type="entry name" value="VIT"/>
</dbReference>
<dbReference type="InterPro" id="IPR002035">
    <property type="entry name" value="VWF_A"/>
</dbReference>
<evidence type="ECO:0000313" key="6">
    <source>
        <dbReference type="Proteomes" id="UP000644507"/>
    </source>
</evidence>
<dbReference type="PANTHER" id="PTHR45737">
    <property type="entry name" value="VON WILLEBRAND FACTOR A DOMAIN-CONTAINING PROTEIN 5A"/>
    <property type="match status" value="1"/>
</dbReference>
<dbReference type="InterPro" id="IPR036465">
    <property type="entry name" value="vWFA_dom_sf"/>
</dbReference>
<protein>
    <submittedName>
        <fullName evidence="5">Marine proteobacterial sortase target protein</fullName>
    </submittedName>
</protein>
<accession>A0A918TDS2</accession>
<evidence type="ECO:0000256" key="2">
    <source>
        <dbReference type="SAM" id="SignalP"/>
    </source>
</evidence>
<dbReference type="Proteomes" id="UP000644507">
    <property type="component" value="Unassembled WGS sequence"/>
</dbReference>
<dbReference type="RefSeq" id="WP_189567031.1">
    <property type="nucleotide sequence ID" value="NZ_BMXI01000002.1"/>
</dbReference>
<dbReference type="Gene3D" id="3.40.50.410">
    <property type="entry name" value="von Willebrand factor, type A domain"/>
    <property type="match status" value="1"/>
</dbReference>
<sequence>MKALFFLLTASSAAFSSAFADETSLLPYFQVNNSADESSSALLPLESTHAEVAIAGPLAQVTLTQTFTNEGSQPLDATYLFPASTGAAVHGMTMTIGNRTIVAEIQEKEEAKKTFAKAQSESKSAALLEQHRPNLFQMSVARILPGDEIEVKLHYSELLKPEDNVYQFVFPTTFGPRYGNPTAGTTTVANPFLAEGEQSATSFSLNLALSSGLPLQSVESPSHDIDINYTSKQSADLAWQGSSRGPGNDRDLIINYRLADQAIESGLLLHEGEDENFLQLTIQPPARVTPDHIPPRDYLFVIDVSGSMSGFPLDTTKELFRNLCAGLRPEDSFNMLLFAGDSRILSTKAVSATKEHVADAIAFLNAQGGRGGTELVSALRKAIALPQGRDGSRSLVVITDGYINFEADAFQTVRDNLGRANLFAFGIGSSVNRHLIEGLAAVGEGEPFVVTKPSEAAPVSERFLEYITAPVLTNIKVTTNDCEVSELEPTQIRDLFANRPLSLTAKWTGEPSGSITVSGLTGGGQSWSDSLDLAEAVTATGTSHPSLRPLWARGRVRHLADYAKLSEDRDTIAQVANLGLKYSLLTPWSSFVAVDTVSRPTELNPKLAQQPNALPKGVPASAMPGSQVTTHQPLAKNGSVPEPGPVALLIVTLLTIFLPRRRQS</sequence>
<organism evidence="5 6">
    <name type="scientific">Roseibacillus persicicus</name>
    <dbReference type="NCBI Taxonomy" id="454148"/>
    <lineage>
        <taxon>Bacteria</taxon>
        <taxon>Pseudomonadati</taxon>
        <taxon>Verrucomicrobiota</taxon>
        <taxon>Verrucomicrobiia</taxon>
        <taxon>Verrucomicrobiales</taxon>
        <taxon>Verrucomicrobiaceae</taxon>
        <taxon>Roseibacillus</taxon>
    </lineage>
</organism>
<dbReference type="AlphaFoldDB" id="A0A918TDS2"/>
<name>A0A918TDS2_9BACT</name>
<dbReference type="SMART" id="SM00327">
    <property type="entry name" value="VWA"/>
    <property type="match status" value="1"/>
</dbReference>
<keyword evidence="6" id="KW-1185">Reference proteome</keyword>
<dbReference type="PANTHER" id="PTHR45737:SF6">
    <property type="entry name" value="VON WILLEBRAND FACTOR A DOMAIN-CONTAINING PROTEIN 5A"/>
    <property type="match status" value="1"/>
</dbReference>
<dbReference type="SUPFAM" id="SSF53300">
    <property type="entry name" value="vWA-like"/>
    <property type="match status" value="1"/>
</dbReference>
<reference evidence="5" key="1">
    <citation type="journal article" date="2014" name="Int. J. Syst. Evol. Microbiol.">
        <title>Complete genome sequence of Corynebacterium casei LMG S-19264T (=DSM 44701T), isolated from a smear-ripened cheese.</title>
        <authorList>
            <consortium name="US DOE Joint Genome Institute (JGI-PGF)"/>
            <person name="Walter F."/>
            <person name="Albersmeier A."/>
            <person name="Kalinowski J."/>
            <person name="Ruckert C."/>
        </authorList>
    </citation>
    <scope>NUCLEOTIDE SEQUENCE</scope>
    <source>
        <strain evidence="5">KCTC 12988</strain>
    </source>
</reference>
<gene>
    <name evidence="5" type="ORF">GCM10007100_04840</name>
</gene>
<evidence type="ECO:0000313" key="5">
    <source>
        <dbReference type="EMBL" id="GHC42896.1"/>
    </source>
</evidence>
<evidence type="ECO:0000259" key="4">
    <source>
        <dbReference type="PROSITE" id="PS51468"/>
    </source>
</evidence>
<proteinExistence type="predicted"/>
<dbReference type="EMBL" id="BMXI01000002">
    <property type="protein sequence ID" value="GHC42896.1"/>
    <property type="molecule type" value="Genomic_DNA"/>
</dbReference>
<feature type="chain" id="PRO_5036816283" evidence="2">
    <location>
        <begin position="21"/>
        <end position="664"/>
    </location>
</feature>
<dbReference type="Pfam" id="PF08487">
    <property type="entry name" value="VIT"/>
    <property type="match status" value="1"/>
</dbReference>
<feature type="region of interest" description="Disordered" evidence="1">
    <location>
        <begin position="606"/>
        <end position="639"/>
    </location>
</feature>
<comment type="caution">
    <text evidence="5">The sequence shown here is derived from an EMBL/GenBank/DDBJ whole genome shotgun (WGS) entry which is preliminary data.</text>
</comment>
<feature type="domain" description="VIT" evidence="4">
    <location>
        <begin position="29"/>
        <end position="157"/>
    </location>
</feature>
<evidence type="ECO:0000259" key="3">
    <source>
        <dbReference type="PROSITE" id="PS50234"/>
    </source>
</evidence>
<dbReference type="PROSITE" id="PS51468">
    <property type="entry name" value="VIT"/>
    <property type="match status" value="1"/>
</dbReference>